<name>A0A9D4DLW1_DREPO</name>
<protein>
    <submittedName>
        <fullName evidence="1">Uncharacterized protein</fullName>
    </submittedName>
</protein>
<gene>
    <name evidence="1" type="ORF">DPMN_185891</name>
</gene>
<evidence type="ECO:0000313" key="2">
    <source>
        <dbReference type="Proteomes" id="UP000828390"/>
    </source>
</evidence>
<dbReference type="AlphaFoldDB" id="A0A9D4DLW1"/>
<sequence>MKQDVSTEIYHVTMEQRGITGKVVNMNRGRVDSNISRDHGPDGDSQSETDFLLEAMQLV</sequence>
<dbReference type="EMBL" id="JAIWYP010000010">
    <property type="protein sequence ID" value="KAH3751338.1"/>
    <property type="molecule type" value="Genomic_DNA"/>
</dbReference>
<reference evidence="1" key="2">
    <citation type="submission" date="2020-11" db="EMBL/GenBank/DDBJ databases">
        <authorList>
            <person name="McCartney M.A."/>
            <person name="Auch B."/>
            <person name="Kono T."/>
            <person name="Mallez S."/>
            <person name="Becker A."/>
            <person name="Gohl D.M."/>
            <person name="Silverstein K.A.T."/>
            <person name="Koren S."/>
            <person name="Bechman K.B."/>
            <person name="Herman A."/>
            <person name="Abrahante J.E."/>
            <person name="Garbe J."/>
        </authorList>
    </citation>
    <scope>NUCLEOTIDE SEQUENCE</scope>
    <source>
        <strain evidence="1">Duluth1</strain>
        <tissue evidence="1">Whole animal</tissue>
    </source>
</reference>
<organism evidence="1 2">
    <name type="scientific">Dreissena polymorpha</name>
    <name type="common">Zebra mussel</name>
    <name type="synonym">Mytilus polymorpha</name>
    <dbReference type="NCBI Taxonomy" id="45954"/>
    <lineage>
        <taxon>Eukaryota</taxon>
        <taxon>Metazoa</taxon>
        <taxon>Spiralia</taxon>
        <taxon>Lophotrochozoa</taxon>
        <taxon>Mollusca</taxon>
        <taxon>Bivalvia</taxon>
        <taxon>Autobranchia</taxon>
        <taxon>Heteroconchia</taxon>
        <taxon>Euheterodonta</taxon>
        <taxon>Imparidentia</taxon>
        <taxon>Neoheterodontei</taxon>
        <taxon>Myida</taxon>
        <taxon>Dreissenoidea</taxon>
        <taxon>Dreissenidae</taxon>
        <taxon>Dreissena</taxon>
    </lineage>
</organism>
<proteinExistence type="predicted"/>
<dbReference type="Proteomes" id="UP000828390">
    <property type="component" value="Unassembled WGS sequence"/>
</dbReference>
<keyword evidence="2" id="KW-1185">Reference proteome</keyword>
<accession>A0A9D4DLW1</accession>
<evidence type="ECO:0000313" key="1">
    <source>
        <dbReference type="EMBL" id="KAH3751338.1"/>
    </source>
</evidence>
<comment type="caution">
    <text evidence="1">The sequence shown here is derived from an EMBL/GenBank/DDBJ whole genome shotgun (WGS) entry which is preliminary data.</text>
</comment>
<reference evidence="1" key="1">
    <citation type="journal article" date="2019" name="bioRxiv">
        <title>The Genome of the Zebra Mussel, Dreissena polymorpha: A Resource for Invasive Species Research.</title>
        <authorList>
            <person name="McCartney M.A."/>
            <person name="Auch B."/>
            <person name="Kono T."/>
            <person name="Mallez S."/>
            <person name="Zhang Y."/>
            <person name="Obille A."/>
            <person name="Becker A."/>
            <person name="Abrahante J.E."/>
            <person name="Garbe J."/>
            <person name="Badalamenti J.P."/>
            <person name="Herman A."/>
            <person name="Mangelson H."/>
            <person name="Liachko I."/>
            <person name="Sullivan S."/>
            <person name="Sone E.D."/>
            <person name="Koren S."/>
            <person name="Silverstein K.A.T."/>
            <person name="Beckman K.B."/>
            <person name="Gohl D.M."/>
        </authorList>
    </citation>
    <scope>NUCLEOTIDE SEQUENCE</scope>
    <source>
        <strain evidence="1">Duluth1</strain>
        <tissue evidence="1">Whole animal</tissue>
    </source>
</reference>